<reference evidence="2 3" key="1">
    <citation type="submission" date="2011-04" db="EMBL/GenBank/DDBJ databases">
        <authorList>
            <person name="Muzny D."/>
            <person name="Qin X."/>
            <person name="Deng J."/>
            <person name="Jiang H."/>
            <person name="Liu Y."/>
            <person name="Qu J."/>
            <person name="Song X.-Z."/>
            <person name="Zhang L."/>
            <person name="Thornton R."/>
            <person name="Coyle M."/>
            <person name="Francisco L."/>
            <person name="Jackson L."/>
            <person name="Javaid M."/>
            <person name="Korchina V."/>
            <person name="Kovar C."/>
            <person name="Mata R."/>
            <person name="Mathew T."/>
            <person name="Ngo R."/>
            <person name="Nguyen L."/>
            <person name="Nguyen N."/>
            <person name="Okwuonu G."/>
            <person name="Ongeri F."/>
            <person name="Pham C."/>
            <person name="Simmons D."/>
            <person name="Wilczek-Boney K."/>
            <person name="Hale W."/>
            <person name="Jakkamsetti A."/>
            <person name="Pham P."/>
            <person name="Ruth R."/>
            <person name="San Lucas F."/>
            <person name="Warren J."/>
            <person name="Zhang J."/>
            <person name="Zhao Z."/>
            <person name="Zhou C."/>
            <person name="Zhu D."/>
            <person name="Lee S."/>
            <person name="Bess C."/>
            <person name="Blankenburg K."/>
            <person name="Forbes L."/>
            <person name="Fu Q."/>
            <person name="Gubbala S."/>
            <person name="Hirani K."/>
            <person name="Jayaseelan J.C."/>
            <person name="Lara F."/>
            <person name="Munidasa M."/>
            <person name="Palculict T."/>
            <person name="Patil S."/>
            <person name="Pu L.-L."/>
            <person name="Saada N."/>
            <person name="Tang L."/>
            <person name="Weissenberger G."/>
            <person name="Zhu Y."/>
            <person name="Hemphill L."/>
            <person name="Shang Y."/>
            <person name="Youmans B."/>
            <person name="Ayvaz T."/>
            <person name="Ross M."/>
            <person name="Santibanez J."/>
            <person name="Aqrawi P."/>
            <person name="Gross S."/>
            <person name="Joshi V."/>
            <person name="Fowler G."/>
            <person name="Nazareth L."/>
            <person name="Reid J."/>
            <person name="Worley K."/>
            <person name="Petrosino J."/>
            <person name="Highlander S."/>
            <person name="Gibbs R."/>
        </authorList>
    </citation>
    <scope>NUCLEOTIDE SEQUENCE [LARGE SCALE GENOMIC DNA]</scope>
    <source>
        <strain evidence="2 3">DSM 3688</strain>
    </source>
</reference>
<dbReference type="PANTHER" id="PTHR30032">
    <property type="entry name" value="N-ACETYLMURAMOYL-L-ALANINE AMIDASE-RELATED"/>
    <property type="match status" value="1"/>
</dbReference>
<dbReference type="PANTHER" id="PTHR30032:SF4">
    <property type="entry name" value="AMIDASE ENHANCER"/>
    <property type="match status" value="1"/>
</dbReference>
<evidence type="ECO:0000259" key="1">
    <source>
        <dbReference type="Pfam" id="PF08486"/>
    </source>
</evidence>
<evidence type="ECO:0000313" key="3">
    <source>
        <dbReference type="Proteomes" id="UP000007820"/>
    </source>
</evidence>
<gene>
    <name evidence="2" type="ORF">HMPREF9136_0731</name>
</gene>
<name>F9D1K3_PREDD</name>
<dbReference type="eggNOG" id="COG2385">
    <property type="taxonomic scope" value="Bacteria"/>
</dbReference>
<dbReference type="Pfam" id="PF08486">
    <property type="entry name" value="SpoIID"/>
    <property type="match status" value="1"/>
</dbReference>
<dbReference type="GO" id="GO:0030435">
    <property type="term" value="P:sporulation resulting in formation of a cellular spore"/>
    <property type="evidence" value="ECO:0007669"/>
    <property type="project" value="InterPro"/>
</dbReference>
<dbReference type="GO" id="GO:0030288">
    <property type="term" value="C:outer membrane-bounded periplasmic space"/>
    <property type="evidence" value="ECO:0007669"/>
    <property type="project" value="TreeGrafter"/>
</dbReference>
<organism evidence="2 3">
    <name type="scientific">Prevotella dentalis (strain ATCC 49559 / DSM 3688 / JCM 13448 / NCTC 12043 / ES 2772)</name>
    <name type="common">Mitsuokella dentalis</name>
    <dbReference type="NCBI Taxonomy" id="908937"/>
    <lineage>
        <taxon>Bacteria</taxon>
        <taxon>Pseudomonadati</taxon>
        <taxon>Bacteroidota</taxon>
        <taxon>Bacteroidia</taxon>
        <taxon>Bacteroidales</taxon>
        <taxon>Prevotellaceae</taxon>
        <taxon>Prevotella</taxon>
    </lineage>
</organism>
<dbReference type="AlphaFoldDB" id="F9D1K3"/>
<dbReference type="InterPro" id="IPR013486">
    <property type="entry name" value="SpoIID/LytB"/>
</dbReference>
<dbReference type="EMBL" id="AFPW01000009">
    <property type="protein sequence ID" value="EGQ16251.1"/>
    <property type="molecule type" value="Genomic_DNA"/>
</dbReference>
<proteinExistence type="predicted"/>
<dbReference type="STRING" id="908937.Prede_0870"/>
<dbReference type="InterPro" id="IPR051922">
    <property type="entry name" value="Bact_Sporulation_Assoc"/>
</dbReference>
<feature type="domain" description="Sporulation stage II protein D amidase enhancer LytB N-terminal" evidence="1">
    <location>
        <begin position="136"/>
        <end position="253"/>
    </location>
</feature>
<dbReference type="Proteomes" id="UP000007820">
    <property type="component" value="Unassembled WGS sequence"/>
</dbReference>
<feature type="non-terminal residue" evidence="2">
    <location>
        <position position="1"/>
    </location>
</feature>
<evidence type="ECO:0000313" key="2">
    <source>
        <dbReference type="EMBL" id="EGQ16251.1"/>
    </source>
</evidence>
<comment type="caution">
    <text evidence="2">The sequence shown here is derived from an EMBL/GenBank/DDBJ whole genome shotgun (WGS) entry which is preliminary data.</text>
</comment>
<dbReference type="RefSeq" id="WP_005844492.1">
    <property type="nucleotide sequence ID" value="NZ_GL982488.1"/>
</dbReference>
<sequence length="479" mass="54042">QKMIKVACPRHAHCERNMTEKKNRTKQQPAGKPALPRFFHGRELQVAVGIVSGEKICFALNAPYEAKGDTVTGEQEVEFAEGGIRWHGSLYRELAFRPGGSGASFSLRNVTIGIDFHWERKETQTFLGALRFVVDEGKVCAINELPVEHYLESVISSEMSGTSSLELLKAHAVISRSWLLAQMEKRRQEQEGDSRPFSFVKTEDAFIRWYDREDHAIFDVCADDHCQRYQGITRRTSPHVTEAVRQTRGRILTSEGGICDARFSKCCGGATEEFQYCWEDVPKSYLQAVADTDSPDRLPDLTVEANADRWIRSAPRSFCNTSDHHVLSQVLNDYDQETTDFYRWHVGYTQKELSRLLCSRLNMDFGAILDLVPVERGRSGRISQLRIMGTDRTFTIGKELEIRRALSDTHLYSSAFVVDKLEVDAATGVPARFELTGAGWGHGVGLCQIGAAMMGEKGYGYDQILTHYYPGANITRIYN</sequence>
<accession>F9D1K3</accession>
<protein>
    <submittedName>
        <fullName evidence="2">Amidase enhancer</fullName>
    </submittedName>
</protein>
<dbReference type="InterPro" id="IPR013693">
    <property type="entry name" value="SpoIID/LytB_N"/>
</dbReference>
<dbReference type="NCBIfam" id="TIGR02669">
    <property type="entry name" value="SpoIID_LytB"/>
    <property type="match status" value="1"/>
</dbReference>